<keyword evidence="1" id="KW-0812">Transmembrane</keyword>
<evidence type="ECO:0000313" key="3">
    <source>
        <dbReference type="Proteomes" id="UP000001916"/>
    </source>
</evidence>
<dbReference type="KEGG" id="msv:Mesil_3638"/>
<dbReference type="AlphaFoldDB" id="D7BJS1"/>
<evidence type="ECO:0000313" key="2">
    <source>
        <dbReference type="EMBL" id="ADH65427.1"/>
    </source>
</evidence>
<dbReference type="InterPro" id="IPR010787">
    <property type="entry name" value="DUF1385"/>
</dbReference>
<dbReference type="HOGENOM" id="CLU_1080995_0_0_0"/>
<keyword evidence="2" id="KW-0614">Plasmid</keyword>
<feature type="transmembrane region" description="Helical" evidence="1">
    <location>
        <begin position="75"/>
        <end position="95"/>
    </location>
</feature>
<feature type="transmembrane region" description="Helical" evidence="1">
    <location>
        <begin position="163"/>
        <end position="181"/>
    </location>
</feature>
<dbReference type="EMBL" id="CP002044">
    <property type="protein sequence ID" value="ADH65427.1"/>
    <property type="molecule type" value="Genomic_DNA"/>
</dbReference>
<dbReference type="RefSeq" id="WP_013159901.1">
    <property type="nucleotide sequence ID" value="NC_014214.1"/>
</dbReference>
<accession>D7BJS1</accession>
<name>D7BJS1_ALLS1</name>
<dbReference type="Pfam" id="PF07136">
    <property type="entry name" value="DUF1385"/>
    <property type="match status" value="1"/>
</dbReference>
<sequence length="281" mass="32050">MDLNKLMGGMALPHGVVLMSTERVALGYYDKEGTLQLYTRELNNPSGGLKGLWTFFLEAARALWKTYPHQGEFRSVVAGVLAGVLTGIPIGLFLSRASLLPAWQMLLLSTSLVVLMFLALYRFYPPFRQGLQRMARYHGAEHKMIWALEKGEVSREGVRQQPLLHPACGSNLFALYLPFYLLSFPQSLLAPGFWWLQLLILPLLFPVFGWMRRHPEHPLARRLLALGYRFQRHTLAEPGEAELEAAWRALQGLEMETPSTSTVEGVRERCDYRRVKPRQAR</sequence>
<reference evidence="2 3" key="1">
    <citation type="journal article" date="2010" name="Stand. Genomic Sci.">
        <title>Complete genome sequence of Meiothermus silvanus type strain (VI-R2).</title>
        <authorList>
            <person name="Sikorski J."/>
            <person name="Tindall B.J."/>
            <person name="Lowry S."/>
            <person name="Lucas S."/>
            <person name="Nolan M."/>
            <person name="Copeland A."/>
            <person name="Glavina Del Rio T."/>
            <person name="Tice H."/>
            <person name="Cheng J.F."/>
            <person name="Han C."/>
            <person name="Pitluck S."/>
            <person name="Liolios K."/>
            <person name="Ivanova N."/>
            <person name="Mavromatis K."/>
            <person name="Mikhailova N."/>
            <person name="Pati A."/>
            <person name="Goodwin L."/>
            <person name="Chen A."/>
            <person name="Palaniappan K."/>
            <person name="Land M."/>
            <person name="Hauser L."/>
            <person name="Chang Y.J."/>
            <person name="Jeffries C.D."/>
            <person name="Rohde M."/>
            <person name="Goker M."/>
            <person name="Woyke T."/>
            <person name="Bristow J."/>
            <person name="Eisen J.A."/>
            <person name="Markowitz V."/>
            <person name="Hugenholtz P."/>
            <person name="Kyrpides N.C."/>
            <person name="Klenk H.P."/>
            <person name="Lapidus A."/>
        </authorList>
    </citation>
    <scope>NUCLEOTIDE SEQUENCE [LARGE SCALE GENOMIC DNA]</scope>
    <source>
        <strain evidence="3">ATCC 700542 / DSM 9946 / VI-R2</strain>
        <plasmid evidence="3">Plasmid pMESIL02</plasmid>
    </source>
</reference>
<proteinExistence type="predicted"/>
<feature type="transmembrane region" description="Helical" evidence="1">
    <location>
        <begin position="101"/>
        <end position="124"/>
    </location>
</feature>
<dbReference type="Proteomes" id="UP000001916">
    <property type="component" value="Plasmid pMESIL02"/>
</dbReference>
<keyword evidence="1" id="KW-0472">Membrane</keyword>
<gene>
    <name evidence="2" type="ORF">Mesil_3638</name>
</gene>
<dbReference type="OrthoDB" id="34493at2"/>
<evidence type="ECO:0008006" key="4">
    <source>
        <dbReference type="Google" id="ProtNLM"/>
    </source>
</evidence>
<feature type="transmembrane region" description="Helical" evidence="1">
    <location>
        <begin position="193"/>
        <end position="211"/>
    </location>
</feature>
<geneLocation type="plasmid" evidence="2 3">
    <name>pMESIL02</name>
</geneLocation>
<evidence type="ECO:0000256" key="1">
    <source>
        <dbReference type="SAM" id="Phobius"/>
    </source>
</evidence>
<protein>
    <recommendedName>
        <fullName evidence="4">DUF1385 domain-containing protein</fullName>
    </recommendedName>
</protein>
<organism evidence="2 3">
    <name type="scientific">Allomeiothermus silvanus (strain ATCC 700542 / DSM 9946 / NBRC 106475 / NCIMB 13440 / VI-R2)</name>
    <name type="common">Thermus silvanus</name>
    <dbReference type="NCBI Taxonomy" id="526227"/>
    <lineage>
        <taxon>Bacteria</taxon>
        <taxon>Thermotogati</taxon>
        <taxon>Deinococcota</taxon>
        <taxon>Deinococci</taxon>
        <taxon>Thermales</taxon>
        <taxon>Thermaceae</taxon>
        <taxon>Allomeiothermus</taxon>
    </lineage>
</organism>
<keyword evidence="3" id="KW-1185">Reference proteome</keyword>
<keyword evidence="1" id="KW-1133">Transmembrane helix</keyword>